<dbReference type="Pfam" id="PF12452">
    <property type="entry name" value="DUF3685"/>
    <property type="match status" value="1"/>
</dbReference>
<dbReference type="InterPro" id="IPR016837">
    <property type="entry name" value="Uncharacterised_Ycf55_cyanobac"/>
</dbReference>
<accession>A2BW34</accession>
<dbReference type="RefSeq" id="WP_011820100.1">
    <property type="nucleotide sequence ID" value="NC_008817.1"/>
</dbReference>
<evidence type="ECO:0000313" key="1">
    <source>
        <dbReference type="EMBL" id="ABM71995.1"/>
    </source>
</evidence>
<dbReference type="STRING" id="167542.P9515_07861"/>
<evidence type="ECO:0000313" key="2">
    <source>
        <dbReference type="Proteomes" id="UP000001589"/>
    </source>
</evidence>
<dbReference type="EMBL" id="CP000552">
    <property type="protein sequence ID" value="ABM71995.1"/>
    <property type="molecule type" value="Genomic_DNA"/>
</dbReference>
<dbReference type="OrthoDB" id="458149at2"/>
<dbReference type="InterPro" id="IPR022552">
    <property type="entry name" value="UPF_Ycf55"/>
</dbReference>
<protein>
    <recommendedName>
        <fullName evidence="3">CheY-like domain containing protein</fullName>
    </recommendedName>
</protein>
<name>A2BW34_PROM5</name>
<dbReference type="Proteomes" id="UP000001589">
    <property type="component" value="Chromosome"/>
</dbReference>
<dbReference type="HOGENOM" id="CLU_483055_0_0_3"/>
<evidence type="ECO:0008006" key="3">
    <source>
        <dbReference type="Google" id="ProtNLM"/>
    </source>
</evidence>
<reference evidence="1 2" key="1">
    <citation type="journal article" date="2007" name="PLoS Genet.">
        <title>Patterns and implications of gene gain and loss in the evolution of Prochlorococcus.</title>
        <authorList>
            <person name="Kettler G.C."/>
            <person name="Martiny A.C."/>
            <person name="Huang K."/>
            <person name="Zucker J."/>
            <person name="Coleman M.L."/>
            <person name="Rodrigue S."/>
            <person name="Chen F."/>
            <person name="Lapidus A."/>
            <person name="Ferriera S."/>
            <person name="Johnson J."/>
            <person name="Steglich C."/>
            <person name="Church G.M."/>
            <person name="Richardson P."/>
            <person name="Chisholm S.W."/>
        </authorList>
    </citation>
    <scope>NUCLEOTIDE SEQUENCE [LARGE SCALE GENOMIC DNA]</scope>
    <source>
        <strain evidence="1 2">MIT 9515</strain>
    </source>
</reference>
<dbReference type="KEGG" id="pmc:P9515_07861"/>
<dbReference type="GeneID" id="60200808"/>
<dbReference type="AlphaFoldDB" id="A2BW34"/>
<proteinExistence type="predicted"/>
<organism evidence="1 2">
    <name type="scientific">Prochlorococcus marinus (strain MIT 9515)</name>
    <dbReference type="NCBI Taxonomy" id="167542"/>
    <lineage>
        <taxon>Bacteria</taxon>
        <taxon>Bacillati</taxon>
        <taxon>Cyanobacteriota</taxon>
        <taxon>Cyanophyceae</taxon>
        <taxon>Synechococcales</taxon>
        <taxon>Prochlorococcaceae</taxon>
        <taxon>Prochlorococcus</taxon>
    </lineage>
</organism>
<sequence>MELIKKKSLLIIAPSLIAESLSLKLTSLDNNLNISLNGNTKGLNPDLIIWNILNYQSEELIRLELLRLKERFDESKILVIFSGELINKAKVAPTLNSEGLLLNPSVDKVLESINIIIEGGRVFDLCNNPSVKNNKVKELTFNQKLLSSGLKQIDTEINYIFKYVNSDSTPEFYKFILKGRLRELITAKSFLIFLWGNSLELYSEAIYTENKINFENKDNNTIFIKNKNSIEIWDLILKRLSKRYNTTNFDVDFNNSSIILSGMKKEFISRLICKMLDELDNLIKNIKENYKEKDYKEDFNSLIEELRLNTISNITESYFRVKKDGESISLNEYIHKEVTCNEIDRESHDSIMFIDPIIKNEPIDYDGKFLPLYETESFIVLENIISNWIIRNCNLLASEVFNICSSWPELRTILINPQLQSTRSFERFRNNINNYNRWHENIYMPIYLYESKREYIDIIDSKFTRYYKNENREKELENLEWFQKQVTLLVEIRDAIAPQLEIAVKYIGNLLVSFLTKVVGKAIGLVGKGILQGLGRSSTK</sequence>
<gene>
    <name evidence="1" type="ordered locus">P9515_07861</name>
</gene>
<dbReference type="PIRSF" id="PIRSF026434">
    <property type="entry name" value="RR_ycf55_prd"/>
    <property type="match status" value="1"/>
</dbReference>
<dbReference type="eggNOG" id="COG2197">
    <property type="taxonomic scope" value="Bacteria"/>
</dbReference>